<gene>
    <name evidence="3" type="ORF">LMG7974_01190</name>
</gene>
<evidence type="ECO:0000313" key="3">
    <source>
        <dbReference type="EMBL" id="CAD7288877.1"/>
    </source>
</evidence>
<organism evidence="3 4">
    <name type="scientific">Campylobacter majalis</name>
    <dbReference type="NCBI Taxonomy" id="2790656"/>
    <lineage>
        <taxon>Bacteria</taxon>
        <taxon>Pseudomonadati</taxon>
        <taxon>Campylobacterota</taxon>
        <taxon>Epsilonproteobacteria</taxon>
        <taxon>Campylobacterales</taxon>
        <taxon>Campylobacteraceae</taxon>
        <taxon>Campylobacter</taxon>
    </lineage>
</organism>
<accession>A0ABN7KC33</accession>
<sequence>MIYKDDFINIQREDSYLPWVKIFTNHAYKELSECDSNTRNRLFEVLLIVEKTMLEFYNPTKINIASFGNYVPHVHIHVTARFENDTHYPNSMWGEKIRDCELNLPNFDEFSKILVSRL</sequence>
<dbReference type="InterPro" id="IPR026026">
    <property type="entry name" value="HIT_Hint"/>
</dbReference>
<reference evidence="3 4" key="1">
    <citation type="submission" date="2020-11" db="EMBL/GenBank/DDBJ databases">
        <authorList>
            <person name="Peeters C."/>
        </authorList>
    </citation>
    <scope>NUCLEOTIDE SEQUENCE [LARGE SCALE GENOMIC DNA]</scope>
    <source>
        <strain evidence="3 4">LMG 7974</strain>
    </source>
</reference>
<evidence type="ECO:0000256" key="1">
    <source>
        <dbReference type="PROSITE-ProRule" id="PRU00464"/>
    </source>
</evidence>
<proteinExistence type="predicted"/>
<feature type="domain" description="HIT" evidence="2">
    <location>
        <begin position="1"/>
        <end position="88"/>
    </location>
</feature>
<dbReference type="SUPFAM" id="SSF54197">
    <property type="entry name" value="HIT-like"/>
    <property type="match status" value="1"/>
</dbReference>
<dbReference type="PIRSF" id="PIRSF000714">
    <property type="entry name" value="HIT"/>
    <property type="match status" value="1"/>
</dbReference>
<evidence type="ECO:0000259" key="2">
    <source>
        <dbReference type="PROSITE" id="PS51084"/>
    </source>
</evidence>
<dbReference type="Gene3D" id="3.30.428.10">
    <property type="entry name" value="HIT-like"/>
    <property type="match status" value="1"/>
</dbReference>
<protein>
    <recommendedName>
        <fullName evidence="2">HIT domain-containing protein</fullName>
    </recommendedName>
</protein>
<dbReference type="InterPro" id="IPR036265">
    <property type="entry name" value="HIT-like_sf"/>
</dbReference>
<dbReference type="Pfam" id="PF01230">
    <property type="entry name" value="HIT"/>
    <property type="match status" value="1"/>
</dbReference>
<dbReference type="PROSITE" id="PS51084">
    <property type="entry name" value="HIT_2"/>
    <property type="match status" value="1"/>
</dbReference>
<dbReference type="Proteomes" id="UP000789803">
    <property type="component" value="Unassembled WGS sequence"/>
</dbReference>
<dbReference type="InterPro" id="IPR011146">
    <property type="entry name" value="HIT-like"/>
</dbReference>
<dbReference type="RefSeq" id="WP_229932987.1">
    <property type="nucleotide sequence ID" value="NZ_CAJHOF010000010.1"/>
</dbReference>
<feature type="short sequence motif" description="Histidine triad motif" evidence="1">
    <location>
        <begin position="73"/>
        <end position="77"/>
    </location>
</feature>
<evidence type="ECO:0000313" key="4">
    <source>
        <dbReference type="Proteomes" id="UP000789803"/>
    </source>
</evidence>
<keyword evidence="4" id="KW-1185">Reference proteome</keyword>
<comment type="caution">
    <text evidence="3">The sequence shown here is derived from an EMBL/GenBank/DDBJ whole genome shotgun (WGS) entry which is preliminary data.</text>
</comment>
<name>A0ABN7KC33_9BACT</name>
<dbReference type="EMBL" id="CAJHOF010000010">
    <property type="protein sequence ID" value="CAD7288877.1"/>
    <property type="molecule type" value="Genomic_DNA"/>
</dbReference>